<dbReference type="RefSeq" id="WP_063243696.1">
    <property type="nucleotide sequence ID" value="NZ_CP168967.1"/>
</dbReference>
<keyword evidence="4 7" id="KW-0808">Transferase</keyword>
<comment type="similarity">
    <text evidence="2">Belongs to the class-I pyridoxal-phosphate-dependent aminotransferase family.</text>
</comment>
<dbReference type="Proteomes" id="UP000075391">
    <property type="component" value="Unassembled WGS sequence"/>
</dbReference>
<keyword evidence="5" id="KW-0663">Pyridoxal phosphate</keyword>
<dbReference type="EMBL" id="LUKF01000014">
    <property type="protein sequence ID" value="KYG63337.1"/>
    <property type="molecule type" value="Genomic_DNA"/>
</dbReference>
<evidence type="ECO:0000313" key="8">
    <source>
        <dbReference type="Proteomes" id="UP000075391"/>
    </source>
</evidence>
<reference evidence="7 8" key="1">
    <citation type="submission" date="2016-03" db="EMBL/GenBank/DDBJ databases">
        <authorList>
            <person name="Ploux O."/>
        </authorList>
    </citation>
    <scope>NUCLEOTIDE SEQUENCE [LARGE SCALE GENOMIC DNA]</scope>
    <source>
        <strain evidence="7 8">BER2</strain>
    </source>
</reference>
<comment type="cofactor">
    <cofactor evidence="1">
        <name>pyridoxal 5'-phosphate</name>
        <dbReference type="ChEBI" id="CHEBI:597326"/>
    </cofactor>
</comment>
<evidence type="ECO:0000259" key="6">
    <source>
        <dbReference type="Pfam" id="PF00155"/>
    </source>
</evidence>
<evidence type="ECO:0000313" key="7">
    <source>
        <dbReference type="EMBL" id="KYG63337.1"/>
    </source>
</evidence>
<dbReference type="GO" id="GO:0008483">
    <property type="term" value="F:transaminase activity"/>
    <property type="evidence" value="ECO:0007669"/>
    <property type="project" value="UniProtKB-KW"/>
</dbReference>
<dbReference type="AlphaFoldDB" id="A0A150WIG1"/>
<dbReference type="InterPro" id="IPR015422">
    <property type="entry name" value="PyrdxlP-dep_Trfase_small"/>
</dbReference>
<gene>
    <name evidence="7" type="ORF">AZI85_04705</name>
</gene>
<proteinExistence type="inferred from homology"/>
<dbReference type="CDD" id="cd00609">
    <property type="entry name" value="AAT_like"/>
    <property type="match status" value="1"/>
</dbReference>
<dbReference type="InterPro" id="IPR015421">
    <property type="entry name" value="PyrdxlP-dep_Trfase_major"/>
</dbReference>
<protein>
    <submittedName>
        <fullName evidence="7">Aspartate aminotransferase</fullName>
    </submittedName>
</protein>
<evidence type="ECO:0000256" key="3">
    <source>
        <dbReference type="ARBA" id="ARBA00022576"/>
    </source>
</evidence>
<dbReference type="FunFam" id="3.40.640.10:FF:000033">
    <property type="entry name" value="Aspartate aminotransferase"/>
    <property type="match status" value="1"/>
</dbReference>
<dbReference type="InterPro" id="IPR050596">
    <property type="entry name" value="AspAT/PAT-like"/>
</dbReference>
<dbReference type="PANTHER" id="PTHR46383">
    <property type="entry name" value="ASPARTATE AMINOTRANSFERASE"/>
    <property type="match status" value="1"/>
</dbReference>
<comment type="caution">
    <text evidence="7">The sequence shown here is derived from an EMBL/GenBank/DDBJ whole genome shotgun (WGS) entry which is preliminary data.</text>
</comment>
<dbReference type="Gene3D" id="3.40.640.10">
    <property type="entry name" value="Type I PLP-dependent aspartate aminotransferase-like (Major domain)"/>
    <property type="match status" value="1"/>
</dbReference>
<name>A0A150WIG1_BDEBC</name>
<evidence type="ECO:0000256" key="2">
    <source>
        <dbReference type="ARBA" id="ARBA00007441"/>
    </source>
</evidence>
<dbReference type="OrthoDB" id="392079at2"/>
<dbReference type="InterPro" id="IPR004839">
    <property type="entry name" value="Aminotransferase_I/II_large"/>
</dbReference>
<dbReference type="Gene3D" id="3.90.1150.10">
    <property type="entry name" value="Aspartate Aminotransferase, domain 1"/>
    <property type="match status" value="1"/>
</dbReference>
<evidence type="ECO:0000256" key="5">
    <source>
        <dbReference type="ARBA" id="ARBA00022898"/>
    </source>
</evidence>
<dbReference type="Pfam" id="PF00155">
    <property type="entry name" value="Aminotran_1_2"/>
    <property type="match status" value="1"/>
</dbReference>
<keyword evidence="3 7" id="KW-0032">Aminotransferase</keyword>
<dbReference type="InterPro" id="IPR015424">
    <property type="entry name" value="PyrdxlP-dep_Trfase"/>
</dbReference>
<dbReference type="GO" id="GO:0030170">
    <property type="term" value="F:pyridoxal phosphate binding"/>
    <property type="evidence" value="ECO:0007669"/>
    <property type="project" value="InterPro"/>
</dbReference>
<feature type="domain" description="Aminotransferase class I/classII large" evidence="6">
    <location>
        <begin position="32"/>
        <end position="391"/>
    </location>
</feature>
<accession>A0A150WIG1</accession>
<evidence type="ECO:0000256" key="4">
    <source>
        <dbReference type="ARBA" id="ARBA00022679"/>
    </source>
</evidence>
<dbReference type="PANTHER" id="PTHR46383:SF1">
    <property type="entry name" value="ASPARTATE AMINOTRANSFERASE"/>
    <property type="match status" value="1"/>
</dbReference>
<sequence length="400" mass="44037">MLQLSKRAQNLKTSPTLFLVAKARELASQGHDVISLTVGEPDWPTFKAPSEAGIEAIQKGITKYTPANGTLELRKAITEKMKHELGFEYTPKEITVASGAKYIIFAALQMLCSPGDEVIVATPYWVSYPTMIELADGVPHIVECGELENFKITPEKLEKAINLKTRAFLFCSPSNPTGLSYTADELKALAEVLRKHPHVAIISDDIYNRLVFDGSKVAPHILSVAPDLRERTVLVNGGSKAYSMTGWRIGWAAGPEKLITAMADYQSQSTGSPSSISQHALLAGLRTSESDINGVVEKLISRKVSGLKELQAIEHFKVAEPQGAFYFWVDIRNCLGKTYQDRIVRTSKDFCDILLEKFFVATVPGAECGTEGFMRLSFAVSEDTMKRAVGRMRDFVGQLV</sequence>
<dbReference type="SUPFAM" id="SSF53383">
    <property type="entry name" value="PLP-dependent transferases"/>
    <property type="match status" value="1"/>
</dbReference>
<organism evidence="7 8">
    <name type="scientific">Bdellovibrio bacteriovorus</name>
    <dbReference type="NCBI Taxonomy" id="959"/>
    <lineage>
        <taxon>Bacteria</taxon>
        <taxon>Pseudomonadati</taxon>
        <taxon>Bdellovibrionota</taxon>
        <taxon>Bdellovibrionia</taxon>
        <taxon>Bdellovibrionales</taxon>
        <taxon>Pseudobdellovibrionaceae</taxon>
        <taxon>Bdellovibrio</taxon>
    </lineage>
</organism>
<evidence type="ECO:0000256" key="1">
    <source>
        <dbReference type="ARBA" id="ARBA00001933"/>
    </source>
</evidence>
<dbReference type="GO" id="GO:0006520">
    <property type="term" value="P:amino acid metabolic process"/>
    <property type="evidence" value="ECO:0007669"/>
    <property type="project" value="InterPro"/>
</dbReference>